<gene>
    <name evidence="2" type="ORF">Q8A67_017247</name>
</gene>
<name>A0AA88PJ73_9TELE</name>
<protein>
    <submittedName>
        <fullName evidence="2">Uncharacterized protein</fullName>
    </submittedName>
</protein>
<evidence type="ECO:0000313" key="3">
    <source>
        <dbReference type="Proteomes" id="UP001187343"/>
    </source>
</evidence>
<feature type="transmembrane region" description="Helical" evidence="1">
    <location>
        <begin position="35"/>
        <end position="57"/>
    </location>
</feature>
<comment type="caution">
    <text evidence="2">The sequence shown here is derived from an EMBL/GenBank/DDBJ whole genome shotgun (WGS) entry which is preliminary data.</text>
</comment>
<evidence type="ECO:0000256" key="1">
    <source>
        <dbReference type="SAM" id="Phobius"/>
    </source>
</evidence>
<organism evidence="2 3">
    <name type="scientific">Cirrhinus molitorella</name>
    <name type="common">mud carp</name>
    <dbReference type="NCBI Taxonomy" id="172907"/>
    <lineage>
        <taxon>Eukaryota</taxon>
        <taxon>Metazoa</taxon>
        <taxon>Chordata</taxon>
        <taxon>Craniata</taxon>
        <taxon>Vertebrata</taxon>
        <taxon>Euteleostomi</taxon>
        <taxon>Actinopterygii</taxon>
        <taxon>Neopterygii</taxon>
        <taxon>Teleostei</taxon>
        <taxon>Ostariophysi</taxon>
        <taxon>Cypriniformes</taxon>
        <taxon>Cyprinidae</taxon>
        <taxon>Labeoninae</taxon>
        <taxon>Labeonini</taxon>
        <taxon>Cirrhinus</taxon>
    </lineage>
</organism>
<keyword evidence="1" id="KW-0812">Transmembrane</keyword>
<dbReference type="AlphaFoldDB" id="A0AA88PJ73"/>
<proteinExistence type="predicted"/>
<evidence type="ECO:0000313" key="2">
    <source>
        <dbReference type="EMBL" id="KAK2883610.1"/>
    </source>
</evidence>
<dbReference type="Proteomes" id="UP001187343">
    <property type="component" value="Unassembled WGS sequence"/>
</dbReference>
<dbReference type="EMBL" id="JAUYZG010000017">
    <property type="protein sequence ID" value="KAK2883610.1"/>
    <property type="molecule type" value="Genomic_DNA"/>
</dbReference>
<sequence length="167" mass="19010">MATAPFICDVEASEESLRADVSSHQLRHRVCSYSLLQVLVGVLAVLVLALTGGVIWMKFQDCPEEIWHVRFIGTNTTFTAPRTQNYMISGMVDAERDDKKCPHLFKLHHIHDTQINDIRKLNISQKFQNINVVLQEGARLSVQLNCDSKINETSSELRIYSRHCNLS</sequence>
<accession>A0AA88PJ73</accession>
<keyword evidence="1" id="KW-0472">Membrane</keyword>
<keyword evidence="3" id="KW-1185">Reference proteome</keyword>
<keyword evidence="1" id="KW-1133">Transmembrane helix</keyword>
<reference evidence="2" key="1">
    <citation type="submission" date="2023-08" db="EMBL/GenBank/DDBJ databases">
        <title>Chromosome-level Genome Assembly of mud carp (Cirrhinus molitorella).</title>
        <authorList>
            <person name="Liu H."/>
        </authorList>
    </citation>
    <scope>NUCLEOTIDE SEQUENCE</scope>
    <source>
        <strain evidence="2">Prfri</strain>
        <tissue evidence="2">Muscle</tissue>
    </source>
</reference>